<name>A0A8T2SHQ9_CERRI</name>
<dbReference type="Proteomes" id="UP000825935">
    <property type="component" value="Chromosome 20"/>
</dbReference>
<keyword evidence="2" id="KW-1185">Reference proteome</keyword>
<protein>
    <submittedName>
        <fullName evidence="1">Uncharacterized protein</fullName>
    </submittedName>
</protein>
<evidence type="ECO:0000313" key="1">
    <source>
        <dbReference type="EMBL" id="KAH7331413.1"/>
    </source>
</evidence>
<reference evidence="1" key="1">
    <citation type="submission" date="2021-08" db="EMBL/GenBank/DDBJ databases">
        <title>WGS assembly of Ceratopteris richardii.</title>
        <authorList>
            <person name="Marchant D.B."/>
            <person name="Chen G."/>
            <person name="Jenkins J."/>
            <person name="Shu S."/>
            <person name="Leebens-Mack J."/>
            <person name="Grimwood J."/>
            <person name="Schmutz J."/>
            <person name="Soltis P."/>
            <person name="Soltis D."/>
            <person name="Chen Z.-H."/>
        </authorList>
    </citation>
    <scope>NUCLEOTIDE SEQUENCE</scope>
    <source>
        <strain evidence="1">Whitten #5841</strain>
        <tissue evidence="1">Leaf</tissue>
    </source>
</reference>
<organism evidence="1 2">
    <name type="scientific">Ceratopteris richardii</name>
    <name type="common">Triangle waterfern</name>
    <dbReference type="NCBI Taxonomy" id="49495"/>
    <lineage>
        <taxon>Eukaryota</taxon>
        <taxon>Viridiplantae</taxon>
        <taxon>Streptophyta</taxon>
        <taxon>Embryophyta</taxon>
        <taxon>Tracheophyta</taxon>
        <taxon>Polypodiopsida</taxon>
        <taxon>Polypodiidae</taxon>
        <taxon>Polypodiales</taxon>
        <taxon>Pteridineae</taxon>
        <taxon>Pteridaceae</taxon>
        <taxon>Parkerioideae</taxon>
        <taxon>Ceratopteris</taxon>
    </lineage>
</organism>
<evidence type="ECO:0000313" key="2">
    <source>
        <dbReference type="Proteomes" id="UP000825935"/>
    </source>
</evidence>
<dbReference type="AlphaFoldDB" id="A0A8T2SHQ9"/>
<comment type="caution">
    <text evidence="1">The sequence shown here is derived from an EMBL/GenBank/DDBJ whole genome shotgun (WGS) entry which is preliminary data.</text>
</comment>
<proteinExistence type="predicted"/>
<dbReference type="EMBL" id="CM035425">
    <property type="protein sequence ID" value="KAH7331413.1"/>
    <property type="molecule type" value="Genomic_DNA"/>
</dbReference>
<sequence length="60" mass="6957">MGKTRYSDFSCTGFFSFQLHSACQGSKFLDPLWIALRSNHFLEGEHNIIHLFLQKFSGLF</sequence>
<accession>A0A8T2SHQ9</accession>
<gene>
    <name evidence="1" type="ORF">KP509_20G031700</name>
</gene>